<gene>
    <name evidence="2" type="ORF">BOW53_16895</name>
</gene>
<dbReference type="EMBL" id="MPRL01000161">
    <property type="protein sequence ID" value="OOZ37952.1"/>
    <property type="molecule type" value="Genomic_DNA"/>
</dbReference>
<evidence type="ECO:0000313" key="2">
    <source>
        <dbReference type="EMBL" id="OOZ37952.1"/>
    </source>
</evidence>
<organism evidence="2 3">
    <name type="scientific">Solemya pervernicosa gill symbiont</name>
    <dbReference type="NCBI Taxonomy" id="642797"/>
    <lineage>
        <taxon>Bacteria</taxon>
        <taxon>Pseudomonadati</taxon>
        <taxon>Pseudomonadota</taxon>
        <taxon>Gammaproteobacteria</taxon>
        <taxon>sulfur-oxidizing symbionts</taxon>
    </lineage>
</organism>
<keyword evidence="3" id="KW-1185">Reference proteome</keyword>
<dbReference type="InterPro" id="IPR029080">
    <property type="entry name" value="Imm40"/>
</dbReference>
<evidence type="ECO:0000313" key="3">
    <source>
        <dbReference type="Proteomes" id="UP000191110"/>
    </source>
</evidence>
<accession>A0A1T2KYP0</accession>
<dbReference type="AlphaFoldDB" id="A0A1T2KYP0"/>
<sequence>MILGGDVLKKNGGTHSYTGDNWSVDFIDNEAWSNYSIRSVKQTFKIIREFDESLQSNNIRYVLVIVDELENTVVVDEYHKQF</sequence>
<comment type="caution">
    <text evidence="2">The sequence shown here is derived from an EMBL/GenBank/DDBJ whole genome shotgun (WGS) entry which is preliminary data.</text>
</comment>
<protein>
    <recommendedName>
        <fullName evidence="1">Immunity protein 40 domain-containing protein</fullName>
    </recommendedName>
</protein>
<proteinExistence type="predicted"/>
<name>A0A1T2KYP0_9GAMM</name>
<dbReference type="Pfam" id="PF15569">
    <property type="entry name" value="Imm40"/>
    <property type="match status" value="1"/>
</dbReference>
<feature type="domain" description="Immunity protein 40" evidence="1">
    <location>
        <begin position="2"/>
        <end position="65"/>
    </location>
</feature>
<reference evidence="2 3" key="1">
    <citation type="submission" date="2016-11" db="EMBL/GenBank/DDBJ databases">
        <title>Mixed transmission modes and dynamic genome evolution in an obligate animal-bacterial symbiosis.</title>
        <authorList>
            <person name="Russell S.L."/>
            <person name="Corbett-Detig R.B."/>
            <person name="Cavanaugh C.M."/>
        </authorList>
    </citation>
    <scope>NUCLEOTIDE SEQUENCE [LARGE SCALE GENOMIC DNA]</scope>
    <source>
        <strain evidence="2">Sveles-Q1</strain>
    </source>
</reference>
<evidence type="ECO:0000259" key="1">
    <source>
        <dbReference type="Pfam" id="PF15569"/>
    </source>
</evidence>
<dbReference type="Proteomes" id="UP000191110">
    <property type="component" value="Unassembled WGS sequence"/>
</dbReference>